<evidence type="ECO:0000313" key="3">
    <source>
        <dbReference type="Proteomes" id="UP000231896"/>
    </source>
</evidence>
<evidence type="ECO:0000313" key="2">
    <source>
        <dbReference type="EMBL" id="ATZ18202.1"/>
    </source>
</evidence>
<organism evidence="2 3">
    <name type="scientific">Mesoplasma melaleucae</name>
    <dbReference type="NCBI Taxonomy" id="81459"/>
    <lineage>
        <taxon>Bacteria</taxon>
        <taxon>Bacillati</taxon>
        <taxon>Mycoplasmatota</taxon>
        <taxon>Mollicutes</taxon>
        <taxon>Entomoplasmatales</taxon>
        <taxon>Entomoplasmataceae</taxon>
        <taxon>Mesoplasma</taxon>
    </lineage>
</organism>
<gene>
    <name evidence="2" type="ORF">EMELA_v1c06990</name>
</gene>
<protein>
    <recommendedName>
        <fullName evidence="4">Lipoprotein</fullName>
    </recommendedName>
</protein>
<accession>A0A2K8NWI3</accession>
<keyword evidence="3" id="KW-1185">Reference proteome</keyword>
<sequence length="54" mass="5780">MKKTITLQAAVCLASASSTAAISCSLIKAKDEESKDKTANNIEVNENLLKIEIK</sequence>
<feature type="chain" id="PRO_5014642385" description="Lipoprotein" evidence="1">
    <location>
        <begin position="21"/>
        <end position="54"/>
    </location>
</feature>
<evidence type="ECO:0000256" key="1">
    <source>
        <dbReference type="SAM" id="SignalP"/>
    </source>
</evidence>
<dbReference type="RefSeq" id="WP_156932121.1">
    <property type="nucleotide sequence ID" value="NZ_CP024964.1"/>
</dbReference>
<dbReference type="EMBL" id="CP024964">
    <property type="protein sequence ID" value="ATZ18202.1"/>
    <property type="molecule type" value="Genomic_DNA"/>
</dbReference>
<dbReference type="AlphaFoldDB" id="A0A2K8NWI3"/>
<reference evidence="2 3" key="1">
    <citation type="submission" date="2017-11" db="EMBL/GenBank/DDBJ databases">
        <title>Genome sequence of Entomoplasma melaleucae M1 (ATCC 49191).</title>
        <authorList>
            <person name="Lo W.-S."/>
            <person name="Gasparich G.E."/>
            <person name="Kuo C.-H."/>
        </authorList>
    </citation>
    <scope>NUCLEOTIDE SEQUENCE [LARGE SCALE GENOMIC DNA]</scope>
    <source>
        <strain evidence="2 3">M1</strain>
    </source>
</reference>
<dbReference type="PROSITE" id="PS51257">
    <property type="entry name" value="PROKAR_LIPOPROTEIN"/>
    <property type="match status" value="1"/>
</dbReference>
<proteinExistence type="predicted"/>
<feature type="signal peptide" evidence="1">
    <location>
        <begin position="1"/>
        <end position="20"/>
    </location>
</feature>
<evidence type="ECO:0008006" key="4">
    <source>
        <dbReference type="Google" id="ProtNLM"/>
    </source>
</evidence>
<dbReference type="KEGG" id="eml:EMELA_v1c06990"/>
<keyword evidence="1" id="KW-0732">Signal</keyword>
<name>A0A2K8NWI3_9MOLU</name>
<dbReference type="Proteomes" id="UP000231896">
    <property type="component" value="Chromosome"/>
</dbReference>